<reference evidence="3" key="1">
    <citation type="journal article" date="2015" name="Nature">
        <title>Complex archaea that bridge the gap between prokaryotes and eukaryotes.</title>
        <authorList>
            <person name="Spang A."/>
            <person name="Saw J.H."/>
            <person name="Jorgensen S.L."/>
            <person name="Zaremba-Niedzwiedzka K."/>
            <person name="Martijn J."/>
            <person name="Lind A.E."/>
            <person name="van Eijk R."/>
            <person name="Schleper C."/>
            <person name="Guy L."/>
            <person name="Ettema T.J."/>
        </authorList>
    </citation>
    <scope>NUCLEOTIDE SEQUENCE</scope>
</reference>
<keyword evidence="2" id="KW-0677">Repeat</keyword>
<dbReference type="Pfam" id="PF13855">
    <property type="entry name" value="LRR_8"/>
    <property type="match status" value="1"/>
</dbReference>
<evidence type="ECO:0000313" key="3">
    <source>
        <dbReference type="EMBL" id="KKN39527.1"/>
    </source>
</evidence>
<dbReference type="InterPro" id="IPR050216">
    <property type="entry name" value="LRR_domain-containing"/>
</dbReference>
<evidence type="ECO:0000256" key="1">
    <source>
        <dbReference type="ARBA" id="ARBA00022614"/>
    </source>
</evidence>
<dbReference type="InterPro" id="IPR032675">
    <property type="entry name" value="LRR_dom_sf"/>
</dbReference>
<dbReference type="EMBL" id="LAZR01001758">
    <property type="protein sequence ID" value="KKN39527.1"/>
    <property type="molecule type" value="Genomic_DNA"/>
</dbReference>
<gene>
    <name evidence="3" type="ORF">LCGC14_0742530</name>
</gene>
<organism evidence="3">
    <name type="scientific">marine sediment metagenome</name>
    <dbReference type="NCBI Taxonomy" id="412755"/>
    <lineage>
        <taxon>unclassified sequences</taxon>
        <taxon>metagenomes</taxon>
        <taxon>ecological metagenomes</taxon>
    </lineage>
</organism>
<dbReference type="PANTHER" id="PTHR48051:SF1">
    <property type="entry name" value="RAS SUPPRESSOR PROTEIN 1"/>
    <property type="match status" value="1"/>
</dbReference>
<protein>
    <recommendedName>
        <fullName evidence="4">Leucine-rich repeat domain-containing protein</fullName>
    </recommendedName>
</protein>
<evidence type="ECO:0008006" key="4">
    <source>
        <dbReference type="Google" id="ProtNLM"/>
    </source>
</evidence>
<comment type="caution">
    <text evidence="3">The sequence shown here is derived from an EMBL/GenBank/DDBJ whole genome shotgun (WGS) entry which is preliminary data.</text>
</comment>
<dbReference type="PANTHER" id="PTHR48051">
    <property type="match status" value="1"/>
</dbReference>
<dbReference type="GO" id="GO:0005737">
    <property type="term" value="C:cytoplasm"/>
    <property type="evidence" value="ECO:0007669"/>
    <property type="project" value="TreeGrafter"/>
</dbReference>
<proteinExistence type="predicted"/>
<name>A0A0F9QRC5_9ZZZZ</name>
<dbReference type="AlphaFoldDB" id="A0A0F9QRC5"/>
<dbReference type="SUPFAM" id="SSF52047">
    <property type="entry name" value="RNI-like"/>
    <property type="match status" value="1"/>
</dbReference>
<evidence type="ECO:0000256" key="2">
    <source>
        <dbReference type="ARBA" id="ARBA00022737"/>
    </source>
</evidence>
<accession>A0A0F9QRC5</accession>
<keyword evidence="1" id="KW-0433">Leucine-rich repeat</keyword>
<dbReference type="Gene3D" id="3.80.10.10">
    <property type="entry name" value="Ribonuclease Inhibitor"/>
    <property type="match status" value="1"/>
</dbReference>
<sequence>MREFKVNNLITLRLIEGETVLFVNNREFKQCKILLINVPVDDESMDEIEETESIDEIAEYLDVSMDFKYIDINPEEEFTGHCSNLQVWAENLYDTDLLHKSLAFPLLKALSEEGDTLAKQRFAEEIARRYKNGNKTVRRFLFEEGYLSCLSNDDILNGILTLEEAIFMEKIMAFGEQYSIFPSFEKLKGVGSKNKTYLSVRDAKIRELEIVVNKDLNRIPREIENLNILYRLNIFIQEGYNGNLFGEEFCLPSLNYLTIFCDSTAIIPDSFHYFPNLKYLYVRGFELLNKPTISFENSFAKLTKLEELHLHSVYLKRIPDSLLNLKKLERLSLSKTTLKTLPVSLICNLRSLRSFDLKYNSDLEIQKIEIEKLEKKIEEFKYLSEF</sequence>
<dbReference type="InterPro" id="IPR001611">
    <property type="entry name" value="Leu-rich_rpt"/>
</dbReference>